<organism evidence="8 9">
    <name type="scientific">Dinothrombium tinctorium</name>
    <dbReference type="NCBI Taxonomy" id="1965070"/>
    <lineage>
        <taxon>Eukaryota</taxon>
        <taxon>Metazoa</taxon>
        <taxon>Ecdysozoa</taxon>
        <taxon>Arthropoda</taxon>
        <taxon>Chelicerata</taxon>
        <taxon>Arachnida</taxon>
        <taxon>Acari</taxon>
        <taxon>Acariformes</taxon>
        <taxon>Trombidiformes</taxon>
        <taxon>Prostigmata</taxon>
        <taxon>Anystina</taxon>
        <taxon>Parasitengona</taxon>
        <taxon>Trombidioidea</taxon>
        <taxon>Trombidiidae</taxon>
        <taxon>Dinothrombium</taxon>
    </lineage>
</organism>
<dbReference type="GO" id="GO:0051400">
    <property type="term" value="F:BH domain binding"/>
    <property type="evidence" value="ECO:0007669"/>
    <property type="project" value="TreeGrafter"/>
</dbReference>
<dbReference type="InterPro" id="IPR026298">
    <property type="entry name" value="Bcl-2_fam"/>
</dbReference>
<dbReference type="GO" id="GO:0005741">
    <property type="term" value="C:mitochondrial outer membrane"/>
    <property type="evidence" value="ECO:0007669"/>
    <property type="project" value="TreeGrafter"/>
</dbReference>
<dbReference type="STRING" id="1965070.A0A3S3NQR6"/>
<gene>
    <name evidence="8" type="ORF">B4U79_01655</name>
</gene>
<sequence>MLYQRMSLLNYVENITKSREYFDRFDAANCTNSKKSWKKKRNYELIVEYSKILCAVCVRVKLIKCGFVFYKRGLQRLRSIITIEKQKSKISEIAAQLKIIINELERHYPKIYSSVLSNTGNQLKMFSSFTSVKIVLELIAQELFRYQVTWERIAAFYAITGALAVDCVKTGHSNYVLHLVDAAAFFIGTYAAKWISEQGGWVCKLF</sequence>
<dbReference type="OrthoDB" id="6021377at2759"/>
<comment type="subcellular location">
    <subcellularLocation>
        <location evidence="1">Membrane</location>
        <topology evidence="1">Single-pass membrane protein</topology>
    </subcellularLocation>
</comment>
<evidence type="ECO:0000256" key="3">
    <source>
        <dbReference type="ARBA" id="ARBA00022692"/>
    </source>
</evidence>
<dbReference type="PANTHER" id="PTHR11256">
    <property type="entry name" value="BCL-2 RELATED"/>
    <property type="match status" value="1"/>
</dbReference>
<accession>A0A3S3NQR6</accession>
<comment type="similarity">
    <text evidence="2">Belongs to the Bcl-2 family.</text>
</comment>
<dbReference type="SUPFAM" id="SSF56854">
    <property type="entry name" value="Bcl-2 inhibitors of programmed cell death"/>
    <property type="match status" value="1"/>
</dbReference>
<dbReference type="Gene3D" id="1.10.437.10">
    <property type="entry name" value="Blc2-like"/>
    <property type="match status" value="1"/>
</dbReference>
<feature type="domain" description="Bcl-2 Bcl-2 homology region 1-3" evidence="7">
    <location>
        <begin position="97"/>
        <end position="201"/>
    </location>
</feature>
<dbReference type="InterPro" id="IPR002475">
    <property type="entry name" value="Bcl2-like"/>
</dbReference>
<keyword evidence="5" id="KW-1133">Transmembrane helix</keyword>
<keyword evidence="4" id="KW-0053">Apoptosis</keyword>
<dbReference type="SMART" id="SM00337">
    <property type="entry name" value="BCL"/>
    <property type="match status" value="1"/>
</dbReference>
<dbReference type="AlphaFoldDB" id="A0A3S3NQR6"/>
<dbReference type="EMBL" id="NCKU01003463">
    <property type="protein sequence ID" value="RWS07468.1"/>
    <property type="molecule type" value="Genomic_DNA"/>
</dbReference>
<dbReference type="GO" id="GO:0001836">
    <property type="term" value="P:release of cytochrome c from mitochondria"/>
    <property type="evidence" value="ECO:0007669"/>
    <property type="project" value="TreeGrafter"/>
</dbReference>
<dbReference type="Pfam" id="PF00452">
    <property type="entry name" value="Bcl-2"/>
    <property type="match status" value="1"/>
</dbReference>
<evidence type="ECO:0000256" key="2">
    <source>
        <dbReference type="ARBA" id="ARBA00009458"/>
    </source>
</evidence>
<evidence type="ECO:0000256" key="1">
    <source>
        <dbReference type="ARBA" id="ARBA00004167"/>
    </source>
</evidence>
<evidence type="ECO:0000256" key="5">
    <source>
        <dbReference type="ARBA" id="ARBA00022989"/>
    </source>
</evidence>
<dbReference type="CDD" id="cd06845">
    <property type="entry name" value="Bcl-2_like"/>
    <property type="match status" value="1"/>
</dbReference>
<dbReference type="GO" id="GO:0042981">
    <property type="term" value="P:regulation of apoptotic process"/>
    <property type="evidence" value="ECO:0007669"/>
    <property type="project" value="InterPro"/>
</dbReference>
<dbReference type="InterPro" id="IPR036834">
    <property type="entry name" value="Bcl-2-like_sf"/>
</dbReference>
<dbReference type="GO" id="GO:0097192">
    <property type="term" value="P:extrinsic apoptotic signaling pathway in absence of ligand"/>
    <property type="evidence" value="ECO:0007669"/>
    <property type="project" value="TreeGrafter"/>
</dbReference>
<dbReference type="PROSITE" id="PS50062">
    <property type="entry name" value="BCL2_FAMILY"/>
    <property type="match status" value="1"/>
</dbReference>
<evidence type="ECO:0000313" key="9">
    <source>
        <dbReference type="Proteomes" id="UP000285301"/>
    </source>
</evidence>
<keyword evidence="3" id="KW-0812">Transmembrane</keyword>
<comment type="caution">
    <text evidence="8">The sequence shown here is derived from an EMBL/GenBank/DDBJ whole genome shotgun (WGS) entry which is preliminary data.</text>
</comment>
<evidence type="ECO:0000256" key="6">
    <source>
        <dbReference type="ARBA" id="ARBA00023136"/>
    </source>
</evidence>
<proteinExistence type="inferred from homology"/>
<protein>
    <recommendedName>
        <fullName evidence="7">Bcl-2 Bcl-2 homology region 1-3 domain-containing protein</fullName>
    </recommendedName>
</protein>
<reference evidence="8 9" key="1">
    <citation type="journal article" date="2018" name="Gigascience">
        <title>Genomes of trombidid mites reveal novel predicted allergens and laterally-transferred genes associated with secondary metabolism.</title>
        <authorList>
            <person name="Dong X."/>
            <person name="Chaisiri K."/>
            <person name="Xia D."/>
            <person name="Armstrong S.D."/>
            <person name="Fang Y."/>
            <person name="Donnelly M.J."/>
            <person name="Kadowaki T."/>
            <person name="McGarry J.W."/>
            <person name="Darby A.C."/>
            <person name="Makepeace B.L."/>
        </authorList>
    </citation>
    <scope>NUCLEOTIDE SEQUENCE [LARGE SCALE GENOMIC DNA]</scope>
    <source>
        <strain evidence="8">UoL-WK</strain>
    </source>
</reference>
<dbReference type="PANTHER" id="PTHR11256:SF48">
    <property type="entry name" value="BCL-2-RELATED OVARIAN KILLER PROTEIN"/>
    <property type="match status" value="1"/>
</dbReference>
<dbReference type="GO" id="GO:0008630">
    <property type="term" value="P:intrinsic apoptotic signaling pathway in response to DNA damage"/>
    <property type="evidence" value="ECO:0007669"/>
    <property type="project" value="TreeGrafter"/>
</dbReference>
<dbReference type="Proteomes" id="UP000285301">
    <property type="component" value="Unassembled WGS sequence"/>
</dbReference>
<evidence type="ECO:0000256" key="4">
    <source>
        <dbReference type="ARBA" id="ARBA00022703"/>
    </source>
</evidence>
<keyword evidence="9" id="KW-1185">Reference proteome</keyword>
<evidence type="ECO:0000259" key="7">
    <source>
        <dbReference type="SMART" id="SM00337"/>
    </source>
</evidence>
<keyword evidence="6" id="KW-0472">Membrane</keyword>
<evidence type="ECO:0000313" key="8">
    <source>
        <dbReference type="EMBL" id="RWS07468.1"/>
    </source>
</evidence>
<dbReference type="InterPro" id="IPR046371">
    <property type="entry name" value="Bcl-2_BH1-3"/>
</dbReference>
<name>A0A3S3NQR6_9ACAR</name>